<dbReference type="PROSITE" id="PS00108">
    <property type="entry name" value="PROTEIN_KINASE_ST"/>
    <property type="match status" value="1"/>
</dbReference>
<keyword evidence="4 7" id="KW-0547">Nucleotide-binding</keyword>
<evidence type="ECO:0000256" key="8">
    <source>
        <dbReference type="SAM" id="MobiDB-lite"/>
    </source>
</evidence>
<dbReference type="Gene3D" id="3.30.200.20">
    <property type="entry name" value="Phosphorylase Kinase, domain 1"/>
    <property type="match status" value="1"/>
</dbReference>
<evidence type="ECO:0000256" key="6">
    <source>
        <dbReference type="ARBA" id="ARBA00022840"/>
    </source>
</evidence>
<feature type="region of interest" description="Disordered" evidence="8">
    <location>
        <begin position="311"/>
        <end position="331"/>
    </location>
</feature>
<dbReference type="AlphaFoldDB" id="A0A1A9A6R6"/>
<dbReference type="GO" id="GO:0005509">
    <property type="term" value="F:calcium ion binding"/>
    <property type="evidence" value="ECO:0007669"/>
    <property type="project" value="InterPro"/>
</dbReference>
<sequence>MTQIPTWSGGPVSPPAGRAAPGTTIGGRYSLRSPVGNGGMGTVWRATDTLLRRDVAVKEVVLPPGLAPSDRDAMYERTLREARAAAAIQHPAVVQVYDVVTEGGRPWIVMELLDARSLADMVIEDGPVAPRAVAKIGIALLGALEVAHAIGVLHRDVKPANVLICTDGRCVLTDFGVARMPTDVQLTTPGMVLGSPHFISPERAMGQDFGPPSDLFSLGVTLYTAVEGRPPFDKGDPIETMHAVVEDPPATPQRSGPLTGVLMGLLEKDPARRLDVHTARGMLRELLAGPLTSTATAVNSVTDPYAVVPVQRPAAPPPPAPEPKPSGQIGGRAMIGPGESLTDRLAALRRGERPGPAAAAGAAALDETSADALAGPLHTPTDAMPASEATQRITPDATQRIAPGAAPDATQRVGDGFAAATQRISTGQPDTTQPVYGRVVEATQPVYGGGQWSVPGTGQAWAGPAAPTATGGDRGKGLGGLVGTVKGWPRKLQLALAGGVAVLLLIGVIALTSGGDDQPAPIVTALPGGSAQAAPPVEMHEQSVKGVTLQVPKGWDKNTGGVFVDFVDPQQDGRKVRILAEEWDGTSVSWAEFASKNLRTRSKSCAKPYEQLAMTENTSLDGKPAAEFEYTCGDGATKRHGIWRGVVQDGKVYSFYLTANDANFAASKPIFDTMVNSFKLG</sequence>
<dbReference type="InterPro" id="IPR000719">
    <property type="entry name" value="Prot_kinase_dom"/>
</dbReference>
<evidence type="ECO:0000256" key="5">
    <source>
        <dbReference type="ARBA" id="ARBA00022777"/>
    </source>
</evidence>
<dbReference type="PANTHER" id="PTHR43289">
    <property type="entry name" value="MITOGEN-ACTIVATED PROTEIN KINASE KINASE KINASE 20-RELATED"/>
    <property type="match status" value="1"/>
</dbReference>
<evidence type="ECO:0000256" key="2">
    <source>
        <dbReference type="ARBA" id="ARBA00022527"/>
    </source>
</evidence>
<dbReference type="OrthoDB" id="9762169at2"/>
<evidence type="ECO:0000313" key="11">
    <source>
        <dbReference type="Proteomes" id="UP000199385"/>
    </source>
</evidence>
<dbReference type="InterPro" id="IPR008271">
    <property type="entry name" value="Ser/Thr_kinase_AS"/>
</dbReference>
<dbReference type="PROSITE" id="PS50011">
    <property type="entry name" value="PROTEIN_KINASE_DOM"/>
    <property type="match status" value="1"/>
</dbReference>
<evidence type="ECO:0000256" key="3">
    <source>
        <dbReference type="ARBA" id="ARBA00022679"/>
    </source>
</evidence>
<feature type="domain" description="Protein kinase" evidence="9">
    <location>
        <begin position="29"/>
        <end position="287"/>
    </location>
</feature>
<dbReference type="GO" id="GO:0009654">
    <property type="term" value="C:photosystem II oxygen evolving complex"/>
    <property type="evidence" value="ECO:0007669"/>
    <property type="project" value="InterPro"/>
</dbReference>
<accession>A0A1A9A6R6</accession>
<name>A0A1A9A6R6_9ACTN</name>
<proteinExistence type="predicted"/>
<reference evidence="11" key="1">
    <citation type="submission" date="2016-06" db="EMBL/GenBank/DDBJ databases">
        <authorList>
            <person name="Varghese N."/>
            <person name="Submissions Spin"/>
        </authorList>
    </citation>
    <scope>NUCLEOTIDE SEQUENCE [LARGE SCALE GENOMIC DNA]</scope>
    <source>
        <strain evidence="11">DSM 44815</strain>
    </source>
</reference>
<dbReference type="InterPro" id="IPR002683">
    <property type="entry name" value="PsbP_C"/>
</dbReference>
<organism evidence="10 11">
    <name type="scientific">Micromonospora auratinigra</name>
    <dbReference type="NCBI Taxonomy" id="261654"/>
    <lineage>
        <taxon>Bacteria</taxon>
        <taxon>Bacillati</taxon>
        <taxon>Actinomycetota</taxon>
        <taxon>Actinomycetes</taxon>
        <taxon>Micromonosporales</taxon>
        <taxon>Micromonosporaceae</taxon>
        <taxon>Micromonospora</taxon>
    </lineage>
</organism>
<dbReference type="RefSeq" id="WP_091670023.1">
    <property type="nucleotide sequence ID" value="NZ_LT594323.1"/>
</dbReference>
<keyword evidence="5 10" id="KW-0418">Kinase</keyword>
<gene>
    <name evidence="10" type="ORF">GA0070611_5343</name>
</gene>
<dbReference type="InterPro" id="IPR011009">
    <property type="entry name" value="Kinase-like_dom_sf"/>
</dbReference>
<dbReference type="EC" id="2.7.11.1" evidence="1"/>
<keyword evidence="2 10" id="KW-0723">Serine/threonine-protein kinase</keyword>
<dbReference type="SMART" id="SM00220">
    <property type="entry name" value="S_TKc"/>
    <property type="match status" value="1"/>
</dbReference>
<dbReference type="InterPro" id="IPR017441">
    <property type="entry name" value="Protein_kinase_ATP_BS"/>
</dbReference>
<dbReference type="GO" id="GO:0004674">
    <property type="term" value="F:protein serine/threonine kinase activity"/>
    <property type="evidence" value="ECO:0007669"/>
    <property type="project" value="UniProtKB-KW"/>
</dbReference>
<dbReference type="EMBL" id="LT594323">
    <property type="protein sequence ID" value="SBT51790.1"/>
    <property type="molecule type" value="Genomic_DNA"/>
</dbReference>
<dbReference type="GO" id="GO:0005524">
    <property type="term" value="F:ATP binding"/>
    <property type="evidence" value="ECO:0007669"/>
    <property type="project" value="UniProtKB-UniRule"/>
</dbReference>
<evidence type="ECO:0000256" key="4">
    <source>
        <dbReference type="ARBA" id="ARBA00022741"/>
    </source>
</evidence>
<dbReference type="Gene3D" id="3.40.1000.10">
    <property type="entry name" value="Mog1/PsbP, alpha/beta/alpha sandwich"/>
    <property type="match status" value="1"/>
</dbReference>
<dbReference type="GO" id="GO:0019898">
    <property type="term" value="C:extrinsic component of membrane"/>
    <property type="evidence" value="ECO:0007669"/>
    <property type="project" value="InterPro"/>
</dbReference>
<evidence type="ECO:0000259" key="9">
    <source>
        <dbReference type="PROSITE" id="PS50011"/>
    </source>
</evidence>
<keyword evidence="3" id="KW-0808">Transferase</keyword>
<dbReference type="Proteomes" id="UP000199385">
    <property type="component" value="Chromosome I"/>
</dbReference>
<keyword evidence="6 7" id="KW-0067">ATP-binding</keyword>
<dbReference type="Pfam" id="PF00069">
    <property type="entry name" value="Pkinase"/>
    <property type="match status" value="1"/>
</dbReference>
<dbReference type="PANTHER" id="PTHR43289:SF6">
    <property type="entry name" value="SERINE_THREONINE-PROTEIN KINASE NEKL-3"/>
    <property type="match status" value="1"/>
</dbReference>
<feature type="binding site" evidence="7">
    <location>
        <position position="58"/>
    </location>
    <ligand>
        <name>ATP</name>
        <dbReference type="ChEBI" id="CHEBI:30616"/>
    </ligand>
</feature>
<dbReference type="Pfam" id="PF01789">
    <property type="entry name" value="PsbP"/>
    <property type="match status" value="1"/>
</dbReference>
<feature type="region of interest" description="Disordered" evidence="8">
    <location>
        <begin position="1"/>
        <end position="25"/>
    </location>
</feature>
<evidence type="ECO:0000256" key="7">
    <source>
        <dbReference type="PROSITE-ProRule" id="PRU10141"/>
    </source>
</evidence>
<dbReference type="STRING" id="261654.GA0070611_5343"/>
<dbReference type="GO" id="GO:0015979">
    <property type="term" value="P:photosynthesis"/>
    <property type="evidence" value="ECO:0007669"/>
    <property type="project" value="InterPro"/>
</dbReference>
<feature type="compositionally biased region" description="Pro residues" evidence="8">
    <location>
        <begin position="314"/>
        <end position="324"/>
    </location>
</feature>
<dbReference type="Gene3D" id="1.10.510.10">
    <property type="entry name" value="Transferase(Phosphotransferase) domain 1"/>
    <property type="match status" value="1"/>
</dbReference>
<dbReference type="SUPFAM" id="SSF56112">
    <property type="entry name" value="Protein kinase-like (PK-like)"/>
    <property type="match status" value="1"/>
</dbReference>
<dbReference type="PATRIC" id="fig|261654.4.peg.5413"/>
<dbReference type="CDD" id="cd14014">
    <property type="entry name" value="STKc_PknB_like"/>
    <property type="match status" value="1"/>
</dbReference>
<keyword evidence="11" id="KW-1185">Reference proteome</keyword>
<protein>
    <recommendedName>
        <fullName evidence="1">non-specific serine/threonine protein kinase</fullName>
        <ecNumber evidence="1">2.7.11.1</ecNumber>
    </recommendedName>
</protein>
<evidence type="ECO:0000256" key="1">
    <source>
        <dbReference type="ARBA" id="ARBA00012513"/>
    </source>
</evidence>
<evidence type="ECO:0000313" key="10">
    <source>
        <dbReference type="EMBL" id="SBT51790.1"/>
    </source>
</evidence>
<dbReference type="PROSITE" id="PS00107">
    <property type="entry name" value="PROTEIN_KINASE_ATP"/>
    <property type="match status" value="1"/>
</dbReference>